<feature type="region of interest" description="Disordered" evidence="1">
    <location>
        <begin position="1"/>
        <end position="44"/>
    </location>
</feature>
<dbReference type="EnsemblPlants" id="novel_model_2990_5bd9a17a.2.5bd9b137">
    <property type="protein sequence ID" value="cds.novel_model_2990_5bd9a17a.2.5bd9b137"/>
    <property type="gene ID" value="novel_gene_1595_5bd9a17a"/>
</dbReference>
<dbReference type="Gramene" id="novel_model_2990_5bd9a17a.2.5bd9b137">
    <property type="protein sequence ID" value="cds.novel_model_2990_5bd9a17a.2.5bd9b137"/>
    <property type="gene ID" value="novel_gene_1595_5bd9a17a"/>
</dbReference>
<name>A0A803QYP8_CANSA</name>
<dbReference type="Proteomes" id="UP000596661">
    <property type="component" value="Chromosome 4"/>
</dbReference>
<dbReference type="AlphaFoldDB" id="A0A803QYP8"/>
<evidence type="ECO:0000313" key="3">
    <source>
        <dbReference type="Proteomes" id="UP000596661"/>
    </source>
</evidence>
<evidence type="ECO:0000313" key="2">
    <source>
        <dbReference type="EnsemblPlants" id="cds.novel_model_2990_5bd9a17a.2.5bd9b137"/>
    </source>
</evidence>
<accession>A0A803QYP8</accession>
<reference evidence="2" key="2">
    <citation type="submission" date="2021-03" db="UniProtKB">
        <authorList>
            <consortium name="EnsemblPlants"/>
        </authorList>
    </citation>
    <scope>IDENTIFICATION</scope>
</reference>
<proteinExistence type="predicted"/>
<protein>
    <submittedName>
        <fullName evidence="2">Uncharacterized protein</fullName>
    </submittedName>
</protein>
<evidence type="ECO:0000256" key="1">
    <source>
        <dbReference type="SAM" id="MobiDB-lite"/>
    </source>
</evidence>
<organism evidence="2 3">
    <name type="scientific">Cannabis sativa</name>
    <name type="common">Hemp</name>
    <name type="synonym">Marijuana</name>
    <dbReference type="NCBI Taxonomy" id="3483"/>
    <lineage>
        <taxon>Eukaryota</taxon>
        <taxon>Viridiplantae</taxon>
        <taxon>Streptophyta</taxon>
        <taxon>Embryophyta</taxon>
        <taxon>Tracheophyta</taxon>
        <taxon>Spermatophyta</taxon>
        <taxon>Magnoliopsida</taxon>
        <taxon>eudicotyledons</taxon>
        <taxon>Gunneridae</taxon>
        <taxon>Pentapetalae</taxon>
        <taxon>rosids</taxon>
        <taxon>fabids</taxon>
        <taxon>Rosales</taxon>
        <taxon>Cannabaceae</taxon>
        <taxon>Cannabis</taxon>
    </lineage>
</organism>
<feature type="compositionally biased region" description="Basic and acidic residues" evidence="1">
    <location>
        <begin position="21"/>
        <end position="32"/>
    </location>
</feature>
<keyword evidence="3" id="KW-1185">Reference proteome</keyword>
<reference evidence="2" key="1">
    <citation type="submission" date="2018-11" db="EMBL/GenBank/DDBJ databases">
        <authorList>
            <person name="Grassa J C."/>
        </authorList>
    </citation>
    <scope>NUCLEOTIDE SEQUENCE [LARGE SCALE GENOMIC DNA]</scope>
</reference>
<sequence>MGGICSKGSSKVENPYGEGNGHVDRHKSDKGEYQSSVKTMVTPPPVIGIKEDKLQEQKQQLQDPVGLQKIDAAAPGDDFYDGIPRYPRAQKSRSVRSTQAAVAKVFAFSEVLKYTWFSAVILSYEVLL</sequence>
<dbReference type="EMBL" id="UZAU01000366">
    <property type="status" value="NOT_ANNOTATED_CDS"/>
    <property type="molecule type" value="Genomic_DNA"/>
</dbReference>